<name>A0AAW1FD54_ZOAVI</name>
<dbReference type="PANTHER" id="PTHR13820:SF5">
    <property type="entry name" value="ALPHA-SYNUCLEIN"/>
    <property type="match status" value="1"/>
</dbReference>
<dbReference type="GO" id="GO:0043679">
    <property type="term" value="C:axon terminus"/>
    <property type="evidence" value="ECO:0007669"/>
    <property type="project" value="TreeGrafter"/>
</dbReference>
<dbReference type="GO" id="GO:0050808">
    <property type="term" value="P:synapse organization"/>
    <property type="evidence" value="ECO:0007669"/>
    <property type="project" value="TreeGrafter"/>
</dbReference>
<dbReference type="EMBL" id="JBCEZU010000078">
    <property type="protein sequence ID" value="KAK9532480.1"/>
    <property type="molecule type" value="Genomic_DNA"/>
</dbReference>
<feature type="region of interest" description="Disordered" evidence="3">
    <location>
        <begin position="87"/>
        <end position="124"/>
    </location>
</feature>
<accession>A0AAW1FD54</accession>
<dbReference type="SUPFAM" id="SSF118375">
    <property type="entry name" value="Synuclein"/>
    <property type="match status" value="1"/>
</dbReference>
<dbReference type="GO" id="GO:0048488">
    <property type="term" value="P:synaptic vesicle endocytosis"/>
    <property type="evidence" value="ECO:0007669"/>
    <property type="project" value="TreeGrafter"/>
</dbReference>
<organism evidence="4 5">
    <name type="scientific">Zoarces viviparus</name>
    <name type="common">Viviparous eelpout</name>
    <name type="synonym">Blennius viviparus</name>
    <dbReference type="NCBI Taxonomy" id="48416"/>
    <lineage>
        <taxon>Eukaryota</taxon>
        <taxon>Metazoa</taxon>
        <taxon>Chordata</taxon>
        <taxon>Craniata</taxon>
        <taxon>Vertebrata</taxon>
        <taxon>Euteleostomi</taxon>
        <taxon>Actinopterygii</taxon>
        <taxon>Neopterygii</taxon>
        <taxon>Teleostei</taxon>
        <taxon>Neoteleostei</taxon>
        <taxon>Acanthomorphata</taxon>
        <taxon>Eupercaria</taxon>
        <taxon>Perciformes</taxon>
        <taxon>Cottioidei</taxon>
        <taxon>Zoarcales</taxon>
        <taxon>Zoarcidae</taxon>
        <taxon>Zoarcinae</taxon>
        <taxon>Zoarces</taxon>
    </lineage>
</organism>
<protein>
    <recommendedName>
        <fullName evidence="6">Alpha-synuclein</fullName>
    </recommendedName>
</protein>
<evidence type="ECO:0000256" key="2">
    <source>
        <dbReference type="RuleBase" id="RU361225"/>
    </source>
</evidence>
<dbReference type="GO" id="GO:1903136">
    <property type="term" value="F:cuprous ion binding"/>
    <property type="evidence" value="ECO:0007669"/>
    <property type="project" value="TreeGrafter"/>
</dbReference>
<evidence type="ECO:0000256" key="3">
    <source>
        <dbReference type="SAM" id="MobiDB-lite"/>
    </source>
</evidence>
<evidence type="ECO:0000313" key="4">
    <source>
        <dbReference type="EMBL" id="KAK9532480.1"/>
    </source>
</evidence>
<feature type="compositionally biased region" description="Basic and acidic residues" evidence="3">
    <location>
        <begin position="87"/>
        <end position="96"/>
    </location>
</feature>
<feature type="compositionally biased region" description="Acidic residues" evidence="3">
    <location>
        <begin position="112"/>
        <end position="124"/>
    </location>
</feature>
<proteinExistence type="inferred from homology"/>
<dbReference type="GO" id="GO:0043025">
    <property type="term" value="C:neuronal cell body"/>
    <property type="evidence" value="ECO:0007669"/>
    <property type="project" value="TreeGrafter"/>
</dbReference>
<evidence type="ECO:0008006" key="6">
    <source>
        <dbReference type="Google" id="ProtNLM"/>
    </source>
</evidence>
<dbReference type="AlphaFoldDB" id="A0AAW1FD54"/>
<comment type="caution">
    <text evidence="4">The sequence shown here is derived from an EMBL/GenBank/DDBJ whole genome shotgun (WGS) entry which is preliminary data.</text>
</comment>
<dbReference type="PANTHER" id="PTHR13820">
    <property type="entry name" value="SYNUCLEIN"/>
    <property type="match status" value="1"/>
</dbReference>
<dbReference type="PRINTS" id="PR01211">
    <property type="entry name" value="SYNUCLEIN"/>
</dbReference>
<gene>
    <name evidence="4" type="ORF">VZT92_009861</name>
</gene>
<comment type="similarity">
    <text evidence="1 2">Belongs to the synuclein family.</text>
</comment>
<dbReference type="Pfam" id="PF01387">
    <property type="entry name" value="Synuclein"/>
    <property type="match status" value="1"/>
</dbReference>
<sequence>MDVFKKGFSKARDGVVLVAEKTKQGVSGAAEMTKDGVMFVGTKTKDGVTTAVSGVSQVGGAMVSGVSAVAHKTVEGAGNIVVATGLVKKDPAKQSDEASAAQDMAESPVDTDPTEATEDDTDDN</sequence>
<dbReference type="GO" id="GO:0007268">
    <property type="term" value="P:chemical synaptic transmission"/>
    <property type="evidence" value="ECO:0007669"/>
    <property type="project" value="TreeGrafter"/>
</dbReference>
<dbReference type="Gene3D" id="1.10.287.700">
    <property type="entry name" value="Helix hairpin bin"/>
    <property type="match status" value="1"/>
</dbReference>
<dbReference type="Proteomes" id="UP001488805">
    <property type="component" value="Unassembled WGS sequence"/>
</dbReference>
<reference evidence="4 5" key="1">
    <citation type="journal article" date="2024" name="Genome Biol. Evol.">
        <title>Chromosome-level genome assembly of the viviparous eelpout Zoarces viviparus.</title>
        <authorList>
            <person name="Fuhrmann N."/>
            <person name="Brasseur M.V."/>
            <person name="Bakowski C.E."/>
            <person name="Podsiadlowski L."/>
            <person name="Prost S."/>
            <person name="Krehenwinkel H."/>
            <person name="Mayer C."/>
        </authorList>
    </citation>
    <scope>NUCLEOTIDE SEQUENCE [LARGE SCALE GENOMIC DNA]</scope>
    <source>
        <strain evidence="4">NO-MEL_2022_Ind0_liver</strain>
    </source>
</reference>
<evidence type="ECO:0000313" key="5">
    <source>
        <dbReference type="Proteomes" id="UP001488805"/>
    </source>
</evidence>
<dbReference type="InterPro" id="IPR001058">
    <property type="entry name" value="Synuclein"/>
</dbReference>
<dbReference type="GO" id="GO:0005737">
    <property type="term" value="C:cytoplasm"/>
    <property type="evidence" value="ECO:0007669"/>
    <property type="project" value="TreeGrafter"/>
</dbReference>
<evidence type="ECO:0000256" key="1">
    <source>
        <dbReference type="ARBA" id="ARBA00009147"/>
    </source>
</evidence>
<keyword evidence="5" id="KW-1185">Reference proteome</keyword>